<protein>
    <recommendedName>
        <fullName evidence="1">Sacsin/Nov domain-containing protein</fullName>
    </recommendedName>
</protein>
<evidence type="ECO:0000313" key="3">
    <source>
        <dbReference type="Proteomes" id="UP000693981"/>
    </source>
</evidence>
<proteinExistence type="predicted"/>
<name>A0A8T1WYQ0_9STRA</name>
<feature type="domain" description="Sacsin/Nov" evidence="1">
    <location>
        <begin position="18"/>
        <end position="254"/>
    </location>
</feature>
<dbReference type="NCBIfam" id="NF047352">
    <property type="entry name" value="P_loop_sacsin"/>
    <property type="match status" value="1"/>
</dbReference>
<comment type="caution">
    <text evidence="2">The sequence shown here is derived from an EMBL/GenBank/DDBJ whole genome shotgun (WGS) entry which is preliminary data.</text>
</comment>
<evidence type="ECO:0000259" key="1">
    <source>
        <dbReference type="Pfam" id="PF25794"/>
    </source>
</evidence>
<dbReference type="PANTHER" id="PTHR15600:SF42">
    <property type="entry name" value="SACSIN"/>
    <property type="match status" value="1"/>
</dbReference>
<dbReference type="Pfam" id="PF25794">
    <property type="entry name" value="SACS"/>
    <property type="match status" value="1"/>
</dbReference>
<dbReference type="InterPro" id="IPR058210">
    <property type="entry name" value="SACS/Nov_dom"/>
</dbReference>
<organism evidence="2 3">
    <name type="scientific">Phytophthora boehmeriae</name>
    <dbReference type="NCBI Taxonomy" id="109152"/>
    <lineage>
        <taxon>Eukaryota</taxon>
        <taxon>Sar</taxon>
        <taxon>Stramenopiles</taxon>
        <taxon>Oomycota</taxon>
        <taxon>Peronosporomycetes</taxon>
        <taxon>Peronosporales</taxon>
        <taxon>Peronosporaceae</taxon>
        <taxon>Phytophthora</taxon>
    </lineage>
</organism>
<accession>A0A8T1WYQ0</accession>
<dbReference type="GO" id="GO:0030544">
    <property type="term" value="F:Hsp70 protein binding"/>
    <property type="evidence" value="ECO:0007669"/>
    <property type="project" value="TreeGrafter"/>
</dbReference>
<evidence type="ECO:0000313" key="2">
    <source>
        <dbReference type="EMBL" id="KAG7398576.1"/>
    </source>
</evidence>
<reference evidence="2" key="1">
    <citation type="submission" date="2021-02" db="EMBL/GenBank/DDBJ databases">
        <authorList>
            <person name="Palmer J.M."/>
        </authorList>
    </citation>
    <scope>NUCLEOTIDE SEQUENCE</scope>
    <source>
        <strain evidence="2">SCRP23</strain>
    </source>
</reference>
<keyword evidence="3" id="KW-1185">Reference proteome</keyword>
<dbReference type="InterPro" id="IPR052972">
    <property type="entry name" value="Sacsin_chaperone_reg"/>
</dbReference>
<dbReference type="AlphaFoldDB" id="A0A8T1WYQ0"/>
<dbReference type="Proteomes" id="UP000693981">
    <property type="component" value="Unassembled WGS sequence"/>
</dbReference>
<gene>
    <name evidence="2" type="ORF">PHYBOEH_010850</name>
</gene>
<dbReference type="OrthoDB" id="1262810at2759"/>
<dbReference type="PANTHER" id="PTHR15600">
    <property type="entry name" value="SACSIN"/>
    <property type="match status" value="1"/>
</dbReference>
<dbReference type="EMBL" id="JAGDFL010000077">
    <property type="protein sequence ID" value="KAG7398576.1"/>
    <property type="molecule type" value="Genomic_DNA"/>
</dbReference>
<sequence length="336" mass="37579">MAMPLGADAEVEAFGQSEALTKRIAHILEQYPDGPSIMSELIQNADDAGATRVCVLYNSCTYGTSTLLSPEMAKWQGPALYCYNDAEFTDADFLSLARIGQASKLQRASTTGRFGLGFNSVYHFTDLPSIVSANSIVMFDPHATHLPGISAANPGIKIRFANANIVKQYPDQFAPFKGMFGCDLTQHYDGTLFRFPLRTKKLAKSSEIKRRGYSELEIVDLFKSFQGSIADTMLFLRNVRQVEVYLQSAIDQSPVLLYSAEVPAEDRGDSWRKIDRFMRCDVDPGNNGDTSGLAAKRAFYERLRSTPQEELPSVTQKLPMNFYANMWNWKRQPKSI</sequence>